<reference evidence="1 2" key="1">
    <citation type="journal article" date="2018" name="PLoS ONE">
        <title>The draft genome of Kipferlia bialata reveals reductive genome evolution in fornicate parasites.</title>
        <authorList>
            <person name="Tanifuji G."/>
            <person name="Takabayashi S."/>
            <person name="Kume K."/>
            <person name="Takagi M."/>
            <person name="Nakayama T."/>
            <person name="Kamikawa R."/>
            <person name="Inagaki Y."/>
            <person name="Hashimoto T."/>
        </authorList>
    </citation>
    <scope>NUCLEOTIDE SEQUENCE [LARGE SCALE GENOMIC DNA]</scope>
    <source>
        <strain evidence="1">NY0173</strain>
    </source>
</reference>
<evidence type="ECO:0000313" key="2">
    <source>
        <dbReference type="Proteomes" id="UP000265618"/>
    </source>
</evidence>
<name>A0A391NYC3_9EUKA</name>
<dbReference type="EMBL" id="BDIP01003553">
    <property type="protein sequence ID" value="GCA63449.1"/>
    <property type="molecule type" value="Genomic_DNA"/>
</dbReference>
<organism evidence="1 2">
    <name type="scientific">Kipferlia bialata</name>
    <dbReference type="NCBI Taxonomy" id="797122"/>
    <lineage>
        <taxon>Eukaryota</taxon>
        <taxon>Metamonada</taxon>
        <taxon>Carpediemonas-like organisms</taxon>
        <taxon>Kipferlia</taxon>
    </lineage>
</organism>
<gene>
    <name evidence="1" type="ORF">KIPB_009979</name>
</gene>
<proteinExistence type="predicted"/>
<accession>A0A391NYC3</accession>
<dbReference type="AlphaFoldDB" id="A0A391NYC3"/>
<feature type="non-terminal residue" evidence="1">
    <location>
        <position position="188"/>
    </location>
</feature>
<comment type="caution">
    <text evidence="1">The sequence shown here is derived from an EMBL/GenBank/DDBJ whole genome shotgun (WGS) entry which is preliminary data.</text>
</comment>
<evidence type="ECO:0000313" key="1">
    <source>
        <dbReference type="EMBL" id="GCA63449.1"/>
    </source>
</evidence>
<sequence length="188" mass="20621">MSGIPQNPPDGVFSMPAIPLDEVRVVRARQSRTKGLGYGNELTSDQMEAMLEEAMCAVSLGLGPDYCSQYPVYVDPTGKVLPCRLGARLYSEGERERDTSKASLVYILREMAYQRLHALGVPMSFLPGVGVSREGKGGSTGIVAPPVPVTDPLFIDSLLVLEGVTRVTCPDMERRKRLFKTLCTDRHF</sequence>
<dbReference type="Proteomes" id="UP000265618">
    <property type="component" value="Unassembled WGS sequence"/>
</dbReference>
<protein>
    <submittedName>
        <fullName evidence="1">Uncharacterized protein</fullName>
    </submittedName>
</protein>
<keyword evidence="2" id="KW-1185">Reference proteome</keyword>